<evidence type="ECO:0000313" key="2">
    <source>
        <dbReference type="Proteomes" id="UP000198784"/>
    </source>
</evidence>
<sequence>MDGMATKTAAHSMGYAAQMLRRLRYDATNDPQPRVKAASML</sequence>
<proteinExistence type="predicted"/>
<protein>
    <submittedName>
        <fullName evidence="1">Uncharacterized protein</fullName>
    </submittedName>
</protein>
<dbReference type="AlphaFoldDB" id="A0A1I5S8V4"/>
<organism evidence="1 2">
    <name type="scientific">Pseudomonas borbori</name>
    <dbReference type="NCBI Taxonomy" id="289003"/>
    <lineage>
        <taxon>Bacteria</taxon>
        <taxon>Pseudomonadati</taxon>
        <taxon>Pseudomonadota</taxon>
        <taxon>Gammaproteobacteria</taxon>
        <taxon>Pseudomonadales</taxon>
        <taxon>Pseudomonadaceae</taxon>
        <taxon>Pseudomonas</taxon>
    </lineage>
</organism>
<dbReference type="EMBL" id="FOWX01000015">
    <property type="protein sequence ID" value="SFP67141.1"/>
    <property type="molecule type" value="Genomic_DNA"/>
</dbReference>
<gene>
    <name evidence="1" type="ORF">SAMN05216190_11568</name>
</gene>
<name>A0A1I5S8V4_9PSED</name>
<accession>A0A1I5S8V4</accession>
<keyword evidence="2" id="KW-1185">Reference proteome</keyword>
<reference evidence="2" key="1">
    <citation type="submission" date="2016-10" db="EMBL/GenBank/DDBJ databases">
        <authorList>
            <person name="Varghese N."/>
            <person name="Submissions S."/>
        </authorList>
    </citation>
    <scope>NUCLEOTIDE SEQUENCE [LARGE SCALE GENOMIC DNA]</scope>
    <source>
        <strain evidence="2">DSM 17834</strain>
    </source>
</reference>
<dbReference type="Proteomes" id="UP000198784">
    <property type="component" value="Unassembled WGS sequence"/>
</dbReference>
<evidence type="ECO:0000313" key="1">
    <source>
        <dbReference type="EMBL" id="SFP67141.1"/>
    </source>
</evidence>